<evidence type="ECO:0000313" key="1">
    <source>
        <dbReference type="EMBL" id="SDG93209.1"/>
    </source>
</evidence>
<organism evidence="1 2">
    <name type="scientific">Paraburkholderia phenazinium</name>
    <dbReference type="NCBI Taxonomy" id="60549"/>
    <lineage>
        <taxon>Bacteria</taxon>
        <taxon>Pseudomonadati</taxon>
        <taxon>Pseudomonadota</taxon>
        <taxon>Betaproteobacteria</taxon>
        <taxon>Burkholderiales</taxon>
        <taxon>Burkholderiaceae</taxon>
        <taxon>Paraburkholderia</taxon>
    </lineage>
</organism>
<dbReference type="RefSeq" id="WP_090685384.1">
    <property type="nucleotide sequence ID" value="NZ_FNCJ01000006.1"/>
</dbReference>
<name>A0A1G7YA26_9BURK</name>
<dbReference type="Proteomes" id="UP000199706">
    <property type="component" value="Unassembled WGS sequence"/>
</dbReference>
<dbReference type="AlphaFoldDB" id="A0A1G7YA26"/>
<gene>
    <name evidence="1" type="ORF">SAMN05216466_10698</name>
</gene>
<dbReference type="OrthoDB" id="9965621at2"/>
<evidence type="ECO:0000313" key="2">
    <source>
        <dbReference type="Proteomes" id="UP000199706"/>
    </source>
</evidence>
<accession>A0A1G7YA26</accession>
<protein>
    <submittedName>
        <fullName evidence="1">Uncharacterized protein</fullName>
    </submittedName>
</protein>
<reference evidence="1 2" key="1">
    <citation type="submission" date="2016-10" db="EMBL/GenBank/DDBJ databases">
        <authorList>
            <person name="de Groot N.N."/>
        </authorList>
    </citation>
    <scope>NUCLEOTIDE SEQUENCE [LARGE SCALE GENOMIC DNA]</scope>
    <source>
        <strain evidence="1 2">LMG 2247</strain>
    </source>
</reference>
<sequence length="126" mass="14097">MTRTRTLSSASAIVTTKPGSPLRMSHDHMVIRVPIDVTLADGSQYSVQYHSHAGKEHTSFDETFGDHQGFGDHEGVTNDAYRLLERLVEHTLHNEDHLMRDVLQKIKAVGREAIACLIAEVNESVY</sequence>
<proteinExistence type="predicted"/>
<dbReference type="EMBL" id="FNCJ01000006">
    <property type="protein sequence ID" value="SDG93209.1"/>
    <property type="molecule type" value="Genomic_DNA"/>
</dbReference>